<accession>A0ACC1D5D8</accession>
<comment type="caution">
    <text evidence="1">The sequence shown here is derived from an EMBL/GenBank/DDBJ whole genome shotgun (WGS) entry which is preliminary data.</text>
</comment>
<keyword evidence="2" id="KW-1185">Reference proteome</keyword>
<dbReference type="EMBL" id="CM034395">
    <property type="protein sequence ID" value="KAJ0179015.1"/>
    <property type="molecule type" value="Genomic_DNA"/>
</dbReference>
<dbReference type="Proteomes" id="UP000824533">
    <property type="component" value="Linkage Group LG09"/>
</dbReference>
<name>A0ACC1D5D8_9NEOP</name>
<evidence type="ECO:0000313" key="1">
    <source>
        <dbReference type="EMBL" id="KAJ0179015.1"/>
    </source>
</evidence>
<organism evidence="1 2">
    <name type="scientific">Dendrolimus kikuchii</name>
    <dbReference type="NCBI Taxonomy" id="765133"/>
    <lineage>
        <taxon>Eukaryota</taxon>
        <taxon>Metazoa</taxon>
        <taxon>Ecdysozoa</taxon>
        <taxon>Arthropoda</taxon>
        <taxon>Hexapoda</taxon>
        <taxon>Insecta</taxon>
        <taxon>Pterygota</taxon>
        <taxon>Neoptera</taxon>
        <taxon>Endopterygota</taxon>
        <taxon>Lepidoptera</taxon>
        <taxon>Glossata</taxon>
        <taxon>Ditrysia</taxon>
        <taxon>Bombycoidea</taxon>
        <taxon>Lasiocampidae</taxon>
        <taxon>Dendrolimus</taxon>
    </lineage>
</organism>
<protein>
    <submittedName>
        <fullName evidence="1">Uncharacterized protein</fullName>
    </submittedName>
</protein>
<proteinExistence type="predicted"/>
<evidence type="ECO:0000313" key="2">
    <source>
        <dbReference type="Proteomes" id="UP000824533"/>
    </source>
</evidence>
<gene>
    <name evidence="1" type="ORF">K1T71_005790</name>
</gene>
<reference evidence="1 2" key="1">
    <citation type="journal article" date="2021" name="Front. Genet.">
        <title>Chromosome-Level Genome Assembly Reveals Significant Gene Expansion in the Toll and IMD Signaling Pathways of Dendrolimus kikuchii.</title>
        <authorList>
            <person name="Zhou J."/>
            <person name="Wu P."/>
            <person name="Xiong Z."/>
            <person name="Liu N."/>
            <person name="Zhao N."/>
            <person name="Ji M."/>
            <person name="Qiu Y."/>
            <person name="Yang B."/>
        </authorList>
    </citation>
    <scope>NUCLEOTIDE SEQUENCE [LARGE SCALE GENOMIC DNA]</scope>
    <source>
        <strain evidence="1">Ann1</strain>
    </source>
</reference>
<sequence>MDEANTSYAPSMDFFKGVGRMFYIINPKDMRYEDPEDVPNFYVQSWPYFLLFMILEHIILKLEGKKGIRLNDGITSISNGLFLESGRLIWRGAEYYTYTWVNTHWRLVDLSWDSVTTWVLAILGVDFCYYWMHRACHGKLIIFL</sequence>